<dbReference type="EMBL" id="JANPWB010000009">
    <property type="protein sequence ID" value="KAJ1152576.1"/>
    <property type="molecule type" value="Genomic_DNA"/>
</dbReference>
<dbReference type="Proteomes" id="UP001066276">
    <property type="component" value="Chromosome 5"/>
</dbReference>
<evidence type="ECO:0000313" key="2">
    <source>
        <dbReference type="Proteomes" id="UP001066276"/>
    </source>
</evidence>
<keyword evidence="2" id="KW-1185">Reference proteome</keyword>
<evidence type="ECO:0000313" key="1">
    <source>
        <dbReference type="EMBL" id="KAJ1152576.1"/>
    </source>
</evidence>
<sequence length="103" mass="11165">MQSSYYTAYFERGVCTANGIPRLKDRRVDLCVMIVWAYFSWCDGGGLVFASLSLTFGVADLCGCLNLCGFRAVGHIDSGGIPLPQRCVGGLLHGGKRFLPPML</sequence>
<proteinExistence type="predicted"/>
<reference evidence="1" key="1">
    <citation type="journal article" date="2022" name="bioRxiv">
        <title>Sequencing and chromosome-scale assembly of the giantPleurodeles waltlgenome.</title>
        <authorList>
            <person name="Brown T."/>
            <person name="Elewa A."/>
            <person name="Iarovenko S."/>
            <person name="Subramanian E."/>
            <person name="Araus A.J."/>
            <person name="Petzold A."/>
            <person name="Susuki M."/>
            <person name="Suzuki K.-i.T."/>
            <person name="Hayashi T."/>
            <person name="Toyoda A."/>
            <person name="Oliveira C."/>
            <person name="Osipova E."/>
            <person name="Leigh N.D."/>
            <person name="Simon A."/>
            <person name="Yun M.H."/>
        </authorList>
    </citation>
    <scope>NUCLEOTIDE SEQUENCE</scope>
    <source>
        <strain evidence="1">20211129_DDA</strain>
        <tissue evidence="1">Liver</tissue>
    </source>
</reference>
<organism evidence="1 2">
    <name type="scientific">Pleurodeles waltl</name>
    <name type="common">Iberian ribbed newt</name>
    <dbReference type="NCBI Taxonomy" id="8319"/>
    <lineage>
        <taxon>Eukaryota</taxon>
        <taxon>Metazoa</taxon>
        <taxon>Chordata</taxon>
        <taxon>Craniata</taxon>
        <taxon>Vertebrata</taxon>
        <taxon>Euteleostomi</taxon>
        <taxon>Amphibia</taxon>
        <taxon>Batrachia</taxon>
        <taxon>Caudata</taxon>
        <taxon>Salamandroidea</taxon>
        <taxon>Salamandridae</taxon>
        <taxon>Pleurodelinae</taxon>
        <taxon>Pleurodeles</taxon>
    </lineage>
</organism>
<accession>A0AAV7RLV3</accession>
<protein>
    <submittedName>
        <fullName evidence="1">Uncharacterized protein</fullName>
    </submittedName>
</protein>
<comment type="caution">
    <text evidence="1">The sequence shown here is derived from an EMBL/GenBank/DDBJ whole genome shotgun (WGS) entry which is preliminary data.</text>
</comment>
<gene>
    <name evidence="1" type="ORF">NDU88_005351</name>
</gene>
<dbReference type="AlphaFoldDB" id="A0AAV7RLV3"/>
<name>A0AAV7RLV3_PLEWA</name>